<gene>
    <name evidence="2" type="ORF">KN1_19920</name>
</gene>
<feature type="domain" description="PIN" evidence="1">
    <location>
        <begin position="12"/>
        <end position="119"/>
    </location>
</feature>
<organism evidence="2 3">
    <name type="scientific">Stygiolobus caldivivus</name>
    <dbReference type="NCBI Taxonomy" id="2824673"/>
    <lineage>
        <taxon>Archaea</taxon>
        <taxon>Thermoproteota</taxon>
        <taxon>Thermoprotei</taxon>
        <taxon>Sulfolobales</taxon>
        <taxon>Sulfolobaceae</taxon>
        <taxon>Stygiolobus</taxon>
    </lineage>
</organism>
<dbReference type="Proteomes" id="UP000825123">
    <property type="component" value="Chromosome"/>
</dbReference>
<dbReference type="KEGG" id="csty:KN1_19920"/>
<sequence>MEISRMGTDQLLKVLVDTNILLYVYDRFDPFERVIQFLDYKPTFYITTSVINELKKIGQNGGPKMQRKVQVALKYLEVYKNYWSEIKDDNKDLDVDTHLLSICKNYDLALFTNDLDLKRRAIKLGVKVLYLRQKSKNISLSFII</sequence>
<dbReference type="InterPro" id="IPR041120">
    <property type="entry name" value="PIN_9"/>
</dbReference>
<protein>
    <recommendedName>
        <fullName evidence="1">PIN domain-containing protein</fullName>
    </recommendedName>
</protein>
<dbReference type="SUPFAM" id="SSF88723">
    <property type="entry name" value="PIN domain-like"/>
    <property type="match status" value="1"/>
</dbReference>
<evidence type="ECO:0000313" key="3">
    <source>
        <dbReference type="Proteomes" id="UP000825123"/>
    </source>
</evidence>
<evidence type="ECO:0000313" key="2">
    <source>
        <dbReference type="EMBL" id="BCU70695.1"/>
    </source>
</evidence>
<name>A0A8D5ZJT7_9CREN</name>
<dbReference type="CDD" id="cd09879">
    <property type="entry name" value="PIN_VapC_AF0591-like"/>
    <property type="match status" value="1"/>
</dbReference>
<keyword evidence="3" id="KW-1185">Reference proteome</keyword>
<reference evidence="2 3" key="1">
    <citation type="submission" date="2021-04" db="EMBL/GenBank/DDBJ databases">
        <title>Complete genome sequence of Stygiolobus sp. KN-1.</title>
        <authorList>
            <person name="Nakamura K."/>
            <person name="Sakai H."/>
            <person name="Kurosawa N."/>
        </authorList>
    </citation>
    <scope>NUCLEOTIDE SEQUENCE [LARGE SCALE GENOMIC DNA]</scope>
    <source>
        <strain evidence="2 3">KN-1</strain>
    </source>
</reference>
<proteinExistence type="predicted"/>
<dbReference type="Pfam" id="PF18477">
    <property type="entry name" value="PIN_9"/>
    <property type="match status" value="1"/>
</dbReference>
<dbReference type="GeneID" id="66163724"/>
<dbReference type="SMART" id="SM00670">
    <property type="entry name" value="PINc"/>
    <property type="match status" value="1"/>
</dbReference>
<dbReference type="EMBL" id="AP024597">
    <property type="protein sequence ID" value="BCU70695.1"/>
    <property type="molecule type" value="Genomic_DNA"/>
</dbReference>
<dbReference type="InterPro" id="IPR029060">
    <property type="entry name" value="PIN-like_dom_sf"/>
</dbReference>
<dbReference type="AlphaFoldDB" id="A0A8D5ZJT7"/>
<dbReference type="InterPro" id="IPR002716">
    <property type="entry name" value="PIN_dom"/>
</dbReference>
<evidence type="ECO:0000259" key="1">
    <source>
        <dbReference type="SMART" id="SM00670"/>
    </source>
</evidence>
<dbReference type="Gene3D" id="3.40.50.1010">
    <property type="entry name" value="5'-nuclease"/>
    <property type="match status" value="1"/>
</dbReference>
<dbReference type="RefSeq" id="WP_225905645.1">
    <property type="nucleotide sequence ID" value="NZ_AP024597.1"/>
</dbReference>
<accession>A0A8D5ZJT7</accession>